<name>A0A0L8HCR5_OCTBM</name>
<gene>
    <name evidence="2" type="ORF">OCBIM_22017424mg</name>
</gene>
<sequence length="536" mass="61836">MKRIKDSDAAFRKEKKSRKTREEKESRNEGAIIKFLIRPDRPDETGITVEGHGDDVVNEVQLEKKIEDEVDDADPPQTTEEQNSNINLKDIEMWPAKFNHGDGVREILVQQGSKAVQNTDRKFKEVVRPGQITKLKGENRRLSRNRFFRTLQNGEKILRTWMIYSPPKEAVFCFCCKLFSSDSFKSWWKLNPKIQENESSPVHENAFTQWKELEIRLFKGMVIGKEQQTLVENETKKWKQILTRFLDIIMFLAKQNLALRGHREDIRVEKANENEGNFLELVQLIGKFDPVLREHLVKNEFVNVLGDRVRKKVIDEVKQSKYYCIIFDSTPDISHINQISQVLRYVKIVKKKKEVKVEESFLRFIEMKGKNAEQITSMILQQLEMDDINIQDCRGQTFDNASVKAGHRSSVQARITEVNPKIVFVPCTNHSLNLAAVYAASVGADSVTFFGTLDRFFSFFSASTHRWDISIEITGATIKRAGETRWSSRADAVKVVHTKFTEIFAALERLMEDAENAATRSDAGLNFQALQSFSFL</sequence>
<dbReference type="InterPro" id="IPR012337">
    <property type="entry name" value="RNaseH-like_sf"/>
</dbReference>
<dbReference type="AlphaFoldDB" id="A0A0L8HCR5"/>
<accession>A0A0L8HCR5</accession>
<dbReference type="SUPFAM" id="SSF53098">
    <property type="entry name" value="Ribonuclease H-like"/>
    <property type="match status" value="1"/>
</dbReference>
<feature type="compositionally biased region" description="Basic and acidic residues" evidence="1">
    <location>
        <begin position="1"/>
        <end position="12"/>
    </location>
</feature>
<reference evidence="2" key="1">
    <citation type="submission" date="2015-07" db="EMBL/GenBank/DDBJ databases">
        <title>MeaNS - Measles Nucleotide Surveillance Program.</title>
        <authorList>
            <person name="Tran T."/>
            <person name="Druce J."/>
        </authorList>
    </citation>
    <scope>NUCLEOTIDE SEQUENCE</scope>
    <source>
        <strain evidence="2">UCB-OBI-ISO-001</strain>
        <tissue evidence="2">Gonad</tissue>
    </source>
</reference>
<feature type="region of interest" description="Disordered" evidence="1">
    <location>
        <begin position="1"/>
        <end position="31"/>
    </location>
</feature>
<dbReference type="OrthoDB" id="6152523at2759"/>
<protein>
    <submittedName>
        <fullName evidence="2">Uncharacterized protein</fullName>
    </submittedName>
</protein>
<proteinExistence type="predicted"/>
<dbReference type="STRING" id="37653.A0A0L8HCR5"/>
<evidence type="ECO:0000256" key="1">
    <source>
        <dbReference type="SAM" id="MobiDB-lite"/>
    </source>
</evidence>
<evidence type="ECO:0000313" key="2">
    <source>
        <dbReference type="EMBL" id="KOF87093.1"/>
    </source>
</evidence>
<dbReference type="PANTHER" id="PTHR45749:SF21">
    <property type="entry name" value="DUF4371 DOMAIN-CONTAINING PROTEIN"/>
    <property type="match status" value="1"/>
</dbReference>
<organism evidence="2">
    <name type="scientific">Octopus bimaculoides</name>
    <name type="common">California two-spotted octopus</name>
    <dbReference type="NCBI Taxonomy" id="37653"/>
    <lineage>
        <taxon>Eukaryota</taxon>
        <taxon>Metazoa</taxon>
        <taxon>Spiralia</taxon>
        <taxon>Lophotrochozoa</taxon>
        <taxon>Mollusca</taxon>
        <taxon>Cephalopoda</taxon>
        <taxon>Coleoidea</taxon>
        <taxon>Octopodiformes</taxon>
        <taxon>Octopoda</taxon>
        <taxon>Incirrata</taxon>
        <taxon>Octopodidae</taxon>
        <taxon>Octopus</taxon>
    </lineage>
</organism>
<dbReference type="EMBL" id="KQ418495">
    <property type="protein sequence ID" value="KOF87093.1"/>
    <property type="molecule type" value="Genomic_DNA"/>
</dbReference>
<dbReference type="PANTHER" id="PTHR45749">
    <property type="match status" value="1"/>
</dbReference>